<dbReference type="SUPFAM" id="SSF51735">
    <property type="entry name" value="NAD(P)-binding Rossmann-fold domains"/>
    <property type="match status" value="1"/>
</dbReference>
<dbReference type="InterPro" id="IPR036291">
    <property type="entry name" value="NAD(P)-bd_dom_sf"/>
</dbReference>
<evidence type="ECO:0000259" key="1">
    <source>
        <dbReference type="Pfam" id="PF01408"/>
    </source>
</evidence>
<feature type="domain" description="Gfo/Idh/MocA-like oxidoreductase N-terminal" evidence="1">
    <location>
        <begin position="3"/>
        <end position="121"/>
    </location>
</feature>
<evidence type="ECO:0000313" key="3">
    <source>
        <dbReference type="EMBL" id="GGH81853.1"/>
    </source>
</evidence>
<reference evidence="3" key="1">
    <citation type="journal article" date="2014" name="Int. J. Syst. Evol. Microbiol.">
        <title>Complete genome sequence of Corynebacterium casei LMG S-19264T (=DSM 44701T), isolated from a smear-ripened cheese.</title>
        <authorList>
            <consortium name="US DOE Joint Genome Institute (JGI-PGF)"/>
            <person name="Walter F."/>
            <person name="Albersmeier A."/>
            <person name="Kalinowski J."/>
            <person name="Ruckert C."/>
        </authorList>
    </citation>
    <scope>NUCLEOTIDE SEQUENCE</scope>
    <source>
        <strain evidence="3">CGMCC 1.12777</strain>
    </source>
</reference>
<dbReference type="InterPro" id="IPR052515">
    <property type="entry name" value="Gfo/Idh/MocA_Oxidoreductase"/>
</dbReference>
<keyword evidence="4" id="KW-1185">Reference proteome</keyword>
<dbReference type="AlphaFoldDB" id="A0A8J2ZVL1"/>
<organism evidence="3 4">
    <name type="scientific">Pullulanibacillus pueri</name>
    <dbReference type="NCBI Taxonomy" id="1437324"/>
    <lineage>
        <taxon>Bacteria</taxon>
        <taxon>Bacillati</taxon>
        <taxon>Bacillota</taxon>
        <taxon>Bacilli</taxon>
        <taxon>Bacillales</taxon>
        <taxon>Sporolactobacillaceae</taxon>
        <taxon>Pullulanibacillus</taxon>
    </lineage>
</organism>
<accession>A0A8J2ZVL1</accession>
<dbReference type="PANTHER" id="PTHR43249">
    <property type="entry name" value="UDP-N-ACETYL-2-AMINO-2-DEOXY-D-GLUCURONATE OXIDASE"/>
    <property type="match status" value="1"/>
</dbReference>
<dbReference type="Pfam" id="PF01408">
    <property type="entry name" value="GFO_IDH_MocA"/>
    <property type="match status" value="1"/>
</dbReference>
<dbReference type="RefSeq" id="WP_188497290.1">
    <property type="nucleotide sequence ID" value="NZ_BMFV01000013.1"/>
</dbReference>
<evidence type="ECO:0000313" key="4">
    <source>
        <dbReference type="Proteomes" id="UP000656813"/>
    </source>
</evidence>
<proteinExistence type="predicted"/>
<dbReference type="PANTHER" id="PTHR43249:SF1">
    <property type="entry name" value="D-GLUCOSIDE 3-DEHYDROGENASE"/>
    <property type="match status" value="1"/>
</dbReference>
<feature type="domain" description="GFO/IDH/MocA-like oxidoreductase" evidence="2">
    <location>
        <begin position="153"/>
        <end position="242"/>
    </location>
</feature>
<sequence>MTVKIGFIGVGGIASVHLQNVSQIEEAQIVAVCDIDQNRAEEVGRKYEAKAYTDHQDMMDHEKLDAVYVCIPPFAHGDVELAVIERNLPMLVEKPLSIEREPAETIVKAVSQQQLMTGVGYNWRYSEASNWAKEILENHKPGMAQGYWLGGMPMVPWWRKMDGSGGQMVEQTTHIVDLSRYLLGEVVQVYAAYAQREMQDVVEGTTVPDVGTMVLKFESGTIATISNTCLLNQGYTVGLDILARETILEVRNGHLTERRNKETIERHNSLNPYLEEDKAFIKAVQTGDRTLIRSNYEDAYRTHLVTVAANESAKTGQPIDLQSLYPVL</sequence>
<gene>
    <name evidence="3" type="ORF">GCM10007096_20370</name>
</gene>
<dbReference type="InterPro" id="IPR000683">
    <property type="entry name" value="Gfo/Idh/MocA-like_OxRdtase_N"/>
</dbReference>
<dbReference type="Gene3D" id="3.40.50.720">
    <property type="entry name" value="NAD(P)-binding Rossmann-like Domain"/>
    <property type="match status" value="1"/>
</dbReference>
<comment type="caution">
    <text evidence="3">The sequence shown here is derived from an EMBL/GenBank/DDBJ whole genome shotgun (WGS) entry which is preliminary data.</text>
</comment>
<dbReference type="Gene3D" id="3.30.360.10">
    <property type="entry name" value="Dihydrodipicolinate Reductase, domain 2"/>
    <property type="match status" value="1"/>
</dbReference>
<dbReference type="GO" id="GO:0000166">
    <property type="term" value="F:nucleotide binding"/>
    <property type="evidence" value="ECO:0007669"/>
    <property type="project" value="InterPro"/>
</dbReference>
<dbReference type="Proteomes" id="UP000656813">
    <property type="component" value="Unassembled WGS sequence"/>
</dbReference>
<evidence type="ECO:0008006" key="5">
    <source>
        <dbReference type="Google" id="ProtNLM"/>
    </source>
</evidence>
<dbReference type="EMBL" id="BMFV01000013">
    <property type="protein sequence ID" value="GGH81853.1"/>
    <property type="molecule type" value="Genomic_DNA"/>
</dbReference>
<reference evidence="3" key="2">
    <citation type="submission" date="2020-09" db="EMBL/GenBank/DDBJ databases">
        <authorList>
            <person name="Sun Q."/>
            <person name="Zhou Y."/>
        </authorList>
    </citation>
    <scope>NUCLEOTIDE SEQUENCE</scope>
    <source>
        <strain evidence="3">CGMCC 1.12777</strain>
    </source>
</reference>
<dbReference type="Pfam" id="PF22725">
    <property type="entry name" value="GFO_IDH_MocA_C3"/>
    <property type="match status" value="1"/>
</dbReference>
<dbReference type="SUPFAM" id="SSF55347">
    <property type="entry name" value="Glyceraldehyde-3-phosphate dehydrogenase-like, C-terminal domain"/>
    <property type="match status" value="1"/>
</dbReference>
<evidence type="ECO:0000259" key="2">
    <source>
        <dbReference type="Pfam" id="PF22725"/>
    </source>
</evidence>
<name>A0A8J2ZVL1_9BACL</name>
<protein>
    <recommendedName>
        <fullName evidence="5">Gfo/Idh/MocA family oxidoreductase</fullName>
    </recommendedName>
</protein>
<dbReference type="InterPro" id="IPR055170">
    <property type="entry name" value="GFO_IDH_MocA-like_dom"/>
</dbReference>